<dbReference type="EMBL" id="MLAK01000693">
    <property type="protein sequence ID" value="OHT07541.1"/>
    <property type="molecule type" value="Genomic_DNA"/>
</dbReference>
<evidence type="ECO:0000313" key="5">
    <source>
        <dbReference type="EMBL" id="OHT07541.1"/>
    </source>
</evidence>
<dbReference type="PRINTS" id="PR01250">
    <property type="entry name" value="RIBOSOMALL34"/>
</dbReference>
<dbReference type="PANTHER" id="PTHR10759">
    <property type="entry name" value="60S RIBOSOMAL PROTEIN L34"/>
    <property type="match status" value="1"/>
</dbReference>
<accession>A0A1J4KDK4</accession>
<evidence type="ECO:0000256" key="3">
    <source>
        <dbReference type="ARBA" id="ARBA00023274"/>
    </source>
</evidence>
<feature type="compositionally biased region" description="Basic and acidic residues" evidence="4">
    <location>
        <begin position="102"/>
        <end position="116"/>
    </location>
</feature>
<reference evidence="5" key="1">
    <citation type="submission" date="2016-10" db="EMBL/GenBank/DDBJ databases">
        <authorList>
            <person name="Benchimol M."/>
            <person name="Almeida L.G."/>
            <person name="Vasconcelos A.T."/>
            <person name="Perreira-Neves A."/>
            <person name="Rosa I.A."/>
            <person name="Tasca T."/>
            <person name="Bogo M.R."/>
            <person name="de Souza W."/>
        </authorList>
    </citation>
    <scope>NUCLEOTIDE SEQUENCE [LARGE SCALE GENOMIC DNA]</scope>
    <source>
        <strain evidence="5">K</strain>
    </source>
</reference>
<dbReference type="Gene3D" id="6.20.370.70">
    <property type="match status" value="1"/>
</dbReference>
<dbReference type="Gene3D" id="6.20.340.10">
    <property type="match status" value="1"/>
</dbReference>
<dbReference type="OrthoDB" id="277449at2759"/>
<evidence type="ECO:0000256" key="4">
    <source>
        <dbReference type="SAM" id="MobiDB-lite"/>
    </source>
</evidence>
<feature type="region of interest" description="Disordered" evidence="4">
    <location>
        <begin position="102"/>
        <end position="122"/>
    </location>
</feature>
<dbReference type="VEuPathDB" id="TrichDB:TRFO_05172"/>
<dbReference type="AlphaFoldDB" id="A0A1J4KDK4"/>
<protein>
    <submittedName>
        <fullName evidence="5">Ribosomal protein L34e</fullName>
    </submittedName>
</protein>
<dbReference type="RefSeq" id="XP_068360677.1">
    <property type="nucleotide sequence ID" value="XM_068492332.1"/>
</dbReference>
<dbReference type="GO" id="GO:0006412">
    <property type="term" value="P:translation"/>
    <property type="evidence" value="ECO:0007669"/>
    <property type="project" value="InterPro"/>
</dbReference>
<comment type="similarity">
    <text evidence="1">Belongs to the eukaryotic ribosomal protein eL34 family.</text>
</comment>
<evidence type="ECO:0000256" key="1">
    <source>
        <dbReference type="ARBA" id="ARBA00009875"/>
    </source>
</evidence>
<dbReference type="GeneID" id="94827036"/>
<dbReference type="InterPro" id="IPR038562">
    <property type="entry name" value="Ribosomal_eL34_C_sf"/>
</dbReference>
<gene>
    <name evidence="5" type="ORF">TRFO_05172</name>
</gene>
<sequence>MGDNRYTLRRSNPYHTLRNRAVPVRTPGNRLVAQYITKRAKGMICAETGKPLAGIRHLTTNKLRRMKKHERTVSRPYGGVFCGEVVKERIITAFMEEEARAAQEKKEQAEKKAAHDAKRKGK</sequence>
<comment type="caution">
    <text evidence="5">The sequence shown here is derived from an EMBL/GenBank/DDBJ whole genome shotgun (WGS) entry which is preliminary data.</text>
</comment>
<keyword evidence="6" id="KW-1185">Reference proteome</keyword>
<evidence type="ECO:0000256" key="2">
    <source>
        <dbReference type="ARBA" id="ARBA00022980"/>
    </source>
</evidence>
<dbReference type="Pfam" id="PF01199">
    <property type="entry name" value="Ribosomal_L34e"/>
    <property type="match status" value="1"/>
</dbReference>
<dbReference type="InterPro" id="IPR008195">
    <property type="entry name" value="Ribosomal_eL34"/>
</dbReference>
<keyword evidence="3" id="KW-0687">Ribonucleoprotein</keyword>
<dbReference type="GO" id="GO:1990904">
    <property type="term" value="C:ribonucleoprotein complex"/>
    <property type="evidence" value="ECO:0007669"/>
    <property type="project" value="UniProtKB-KW"/>
</dbReference>
<keyword evidence="2 5" id="KW-0689">Ribosomal protein</keyword>
<dbReference type="Proteomes" id="UP000179807">
    <property type="component" value="Unassembled WGS sequence"/>
</dbReference>
<organism evidence="5 6">
    <name type="scientific">Tritrichomonas foetus</name>
    <dbReference type="NCBI Taxonomy" id="1144522"/>
    <lineage>
        <taxon>Eukaryota</taxon>
        <taxon>Metamonada</taxon>
        <taxon>Parabasalia</taxon>
        <taxon>Tritrichomonadida</taxon>
        <taxon>Tritrichomonadidae</taxon>
        <taxon>Tritrichomonas</taxon>
    </lineage>
</organism>
<proteinExistence type="inferred from homology"/>
<name>A0A1J4KDK4_9EUKA</name>
<dbReference type="GO" id="GO:0003735">
    <property type="term" value="F:structural constituent of ribosome"/>
    <property type="evidence" value="ECO:0007669"/>
    <property type="project" value="InterPro"/>
</dbReference>
<dbReference type="GO" id="GO:0005840">
    <property type="term" value="C:ribosome"/>
    <property type="evidence" value="ECO:0007669"/>
    <property type="project" value="UniProtKB-KW"/>
</dbReference>
<evidence type="ECO:0000313" key="6">
    <source>
        <dbReference type="Proteomes" id="UP000179807"/>
    </source>
</evidence>